<proteinExistence type="predicted"/>
<name>A0A401H4Y3_9APHY</name>
<evidence type="ECO:0000256" key="1">
    <source>
        <dbReference type="SAM" id="MobiDB-lite"/>
    </source>
</evidence>
<accession>A0A401H4Y3</accession>
<dbReference type="Proteomes" id="UP000287166">
    <property type="component" value="Unassembled WGS sequence"/>
</dbReference>
<organism evidence="2 3">
    <name type="scientific">Sparassis crispa</name>
    <dbReference type="NCBI Taxonomy" id="139825"/>
    <lineage>
        <taxon>Eukaryota</taxon>
        <taxon>Fungi</taxon>
        <taxon>Dikarya</taxon>
        <taxon>Basidiomycota</taxon>
        <taxon>Agaricomycotina</taxon>
        <taxon>Agaricomycetes</taxon>
        <taxon>Polyporales</taxon>
        <taxon>Sparassidaceae</taxon>
        <taxon>Sparassis</taxon>
    </lineage>
</organism>
<dbReference type="GeneID" id="38786380"/>
<evidence type="ECO:0000313" key="2">
    <source>
        <dbReference type="EMBL" id="GBE89463.1"/>
    </source>
</evidence>
<feature type="compositionally biased region" description="Basic and acidic residues" evidence="1">
    <location>
        <begin position="91"/>
        <end position="100"/>
    </location>
</feature>
<feature type="region of interest" description="Disordered" evidence="1">
    <location>
        <begin position="78"/>
        <end position="100"/>
    </location>
</feature>
<dbReference type="AlphaFoldDB" id="A0A401H4Y3"/>
<sequence length="151" mass="17277">MYPQIAKTAASEMHRRVHRNQIPPGCFRAANCRYQRRTKWVELFEKRDSIYNAWKCARNITCKFLFIDRATSLTTVAGTQEDASTNGPSLGEERRCPRQEVHPREARITLKNLMLSPTSPEAALERSASIILEVAYGRQARLTTRSAPPRM</sequence>
<evidence type="ECO:0000313" key="3">
    <source>
        <dbReference type="Proteomes" id="UP000287166"/>
    </source>
</evidence>
<comment type="caution">
    <text evidence="2">The sequence shown here is derived from an EMBL/GenBank/DDBJ whole genome shotgun (WGS) entry which is preliminary data.</text>
</comment>
<dbReference type="EMBL" id="BFAD01000016">
    <property type="protein sequence ID" value="GBE89463.1"/>
    <property type="molecule type" value="Genomic_DNA"/>
</dbReference>
<dbReference type="RefSeq" id="XP_027620376.1">
    <property type="nucleotide sequence ID" value="XM_027764575.1"/>
</dbReference>
<gene>
    <name evidence="2" type="ORF">SCP_1601250</name>
</gene>
<reference evidence="2 3" key="1">
    <citation type="journal article" date="2018" name="Sci. Rep.">
        <title>Genome sequence of the cauliflower mushroom Sparassis crispa (Hanabiratake) and its association with beneficial usage.</title>
        <authorList>
            <person name="Kiyama R."/>
            <person name="Furutani Y."/>
            <person name="Kawaguchi K."/>
            <person name="Nakanishi T."/>
        </authorList>
    </citation>
    <scope>NUCLEOTIDE SEQUENCE [LARGE SCALE GENOMIC DNA]</scope>
</reference>
<feature type="compositionally biased region" description="Polar residues" evidence="1">
    <location>
        <begin position="78"/>
        <end position="88"/>
    </location>
</feature>
<keyword evidence="3" id="KW-1185">Reference proteome</keyword>
<protein>
    <submittedName>
        <fullName evidence="2">Uncharacterized protein</fullName>
    </submittedName>
</protein>
<dbReference type="InParanoid" id="A0A401H4Y3"/>